<feature type="transmembrane region" description="Helical" evidence="10">
    <location>
        <begin position="463"/>
        <end position="486"/>
    </location>
</feature>
<reference evidence="13" key="4">
    <citation type="submission" date="2019-03" db="UniProtKB">
        <authorList>
            <consortium name="EnsemblPlants"/>
        </authorList>
    </citation>
    <scope>IDENTIFICATION</scope>
</reference>
<evidence type="ECO:0000259" key="11">
    <source>
        <dbReference type="Pfam" id="PF07992"/>
    </source>
</evidence>
<reference evidence="14" key="2">
    <citation type="journal article" date="2017" name="Nat. Plants">
        <title>The Aegilops tauschii genome reveals multiple impacts of transposons.</title>
        <authorList>
            <person name="Zhao G."/>
            <person name="Zou C."/>
            <person name="Li K."/>
            <person name="Wang K."/>
            <person name="Li T."/>
            <person name="Gao L."/>
            <person name="Zhang X."/>
            <person name="Wang H."/>
            <person name="Yang Z."/>
            <person name="Liu X."/>
            <person name="Jiang W."/>
            <person name="Mao L."/>
            <person name="Kong X."/>
            <person name="Jiao Y."/>
            <person name="Jia J."/>
        </authorList>
    </citation>
    <scope>NUCLEOTIDE SEQUENCE [LARGE SCALE GENOMIC DNA]</scope>
    <source>
        <strain evidence="14">cv. AL8/78</strain>
    </source>
</reference>
<dbReference type="GO" id="GO:0016656">
    <property type="term" value="F:monodehydroascorbate reductase (NADH) activity"/>
    <property type="evidence" value="ECO:0007669"/>
    <property type="project" value="UniProtKB-EC"/>
</dbReference>
<evidence type="ECO:0000256" key="5">
    <source>
        <dbReference type="ARBA" id="ARBA00023002"/>
    </source>
</evidence>
<dbReference type="InterPro" id="IPR048618">
    <property type="entry name" value="MDHAR3-like_C"/>
</dbReference>
<dbReference type="SUPFAM" id="SSF55424">
    <property type="entry name" value="FAD/NAD-linked reductases, dimerisation (C-terminal) domain"/>
    <property type="match status" value="1"/>
</dbReference>
<evidence type="ECO:0000313" key="13">
    <source>
        <dbReference type="EnsemblPlants" id="AET6Gv20692700.6"/>
    </source>
</evidence>
<dbReference type="PRINTS" id="PR00411">
    <property type="entry name" value="PNDRDTASEI"/>
</dbReference>
<keyword evidence="14" id="KW-1185">Reference proteome</keyword>
<dbReference type="PANTHER" id="PTHR43557:SF19">
    <property type="entry name" value="MONODEHYDROASCORBATE REDUCTASE 1, PEROXISOMAL"/>
    <property type="match status" value="1"/>
</dbReference>
<evidence type="ECO:0000256" key="9">
    <source>
        <dbReference type="ARBA" id="ARBA00048948"/>
    </source>
</evidence>
<proteinExistence type="inferred from homology"/>
<dbReference type="InterPro" id="IPR016156">
    <property type="entry name" value="FAD/NAD-linked_Rdtase_dimer_sf"/>
</dbReference>
<keyword evidence="6" id="KW-0520">NAD</keyword>
<reference evidence="13" key="5">
    <citation type="journal article" date="2021" name="G3 (Bethesda)">
        <title>Aegilops tauschii genome assembly Aet v5.0 features greater sequence contiguity and improved annotation.</title>
        <authorList>
            <person name="Wang L."/>
            <person name="Zhu T."/>
            <person name="Rodriguez J.C."/>
            <person name="Deal K.R."/>
            <person name="Dubcovsky J."/>
            <person name="McGuire P.E."/>
            <person name="Lux T."/>
            <person name="Spannagl M."/>
            <person name="Mayer K.F.X."/>
            <person name="Baldrich P."/>
            <person name="Meyers B.C."/>
            <person name="Huo N."/>
            <person name="Gu Y.Q."/>
            <person name="Zhou H."/>
            <person name="Devos K.M."/>
            <person name="Bennetzen J.L."/>
            <person name="Unver T."/>
            <person name="Budak H."/>
            <person name="Gulick P.J."/>
            <person name="Galiba G."/>
            <person name="Kalapos B."/>
            <person name="Nelson D.R."/>
            <person name="Li P."/>
            <person name="You F.M."/>
            <person name="Luo M.C."/>
            <person name="Dvorak J."/>
        </authorList>
    </citation>
    <scope>NUCLEOTIDE SEQUENCE [LARGE SCALE GENOMIC DNA]</scope>
    <source>
        <strain evidence="13">cv. AL8/78</strain>
    </source>
</reference>
<dbReference type="Gramene" id="AET6Gv20692700.6">
    <property type="protein sequence ID" value="AET6Gv20692700.6"/>
    <property type="gene ID" value="AET6Gv20692700"/>
</dbReference>
<evidence type="ECO:0000256" key="7">
    <source>
        <dbReference type="ARBA" id="ARBA00023284"/>
    </source>
</evidence>
<evidence type="ECO:0000256" key="4">
    <source>
        <dbReference type="ARBA" id="ARBA00022827"/>
    </source>
</evidence>
<feature type="domain" description="FAD/NAD(P)-binding" evidence="11">
    <location>
        <begin position="7"/>
        <end position="320"/>
    </location>
</feature>
<keyword evidence="10" id="KW-0812">Transmembrane</keyword>
<sequence length="490" mass="52126">MGRAFVYVVLGGGVAAGYAALEFARRGGYSRGELCIISEEVAPYERPALSKGYLLPEDPSRLPKFHTCVGANDELLTTKWYKEQGIELVLGTRVISADVRRKTLLTATGETISYKTLIIATGARALKLEEFGISGSDAANICYLRNLEDADKLVNAMSSCSGGNAVVIGGGYIGMECAAALVTNKIKVTMVFPEKHCMGRLFTPKIAEFYEKYYAAKGVVFVKGTAVKSLEVSDGKVAAAILRDGRRLPADMVVVGIGARANTGLFDGQLAMERGGIKVNGRMQTSDAAVYAVGDVAAFPVALLGGDVRRFEHVDCARRTARRAIEAILEPSGGAAEEGKAFGYLPYFYSRVFALSWQFYGDNAGEAVHFGDFSPPVAGGKPKFGACWVSGGRVAGAFIEGGSPEENEAMASAVRSRAAIADLAAELGSRGLGFADEESRRKGVRRGALAAGDRPTYARHATVGVAAAVSIAAFAYWYGWMAPYVVKRDF</sequence>
<evidence type="ECO:0000256" key="3">
    <source>
        <dbReference type="ARBA" id="ARBA00022630"/>
    </source>
</evidence>
<evidence type="ECO:0000256" key="10">
    <source>
        <dbReference type="SAM" id="Phobius"/>
    </source>
</evidence>
<keyword evidence="7" id="KW-0676">Redox-active center</keyword>
<keyword evidence="5" id="KW-0560">Oxidoreductase</keyword>
<reference evidence="13" key="3">
    <citation type="journal article" date="2017" name="Nature">
        <title>Genome sequence of the progenitor of the wheat D genome Aegilops tauschii.</title>
        <authorList>
            <person name="Luo M.C."/>
            <person name="Gu Y.Q."/>
            <person name="Puiu D."/>
            <person name="Wang H."/>
            <person name="Twardziok S.O."/>
            <person name="Deal K.R."/>
            <person name="Huo N."/>
            <person name="Zhu T."/>
            <person name="Wang L."/>
            <person name="Wang Y."/>
            <person name="McGuire P.E."/>
            <person name="Liu S."/>
            <person name="Long H."/>
            <person name="Ramasamy R.K."/>
            <person name="Rodriguez J.C."/>
            <person name="Van S.L."/>
            <person name="Yuan L."/>
            <person name="Wang Z."/>
            <person name="Xia Z."/>
            <person name="Xiao L."/>
            <person name="Anderson O.D."/>
            <person name="Ouyang S."/>
            <person name="Liang Y."/>
            <person name="Zimin A.V."/>
            <person name="Pertea G."/>
            <person name="Qi P."/>
            <person name="Bennetzen J.L."/>
            <person name="Dai X."/>
            <person name="Dawson M.W."/>
            <person name="Muller H.G."/>
            <person name="Kugler K."/>
            <person name="Rivarola-Duarte L."/>
            <person name="Spannagl M."/>
            <person name="Mayer K.F.X."/>
            <person name="Lu F.H."/>
            <person name="Bevan M.W."/>
            <person name="Leroy P."/>
            <person name="Li P."/>
            <person name="You F.M."/>
            <person name="Sun Q."/>
            <person name="Liu Z."/>
            <person name="Lyons E."/>
            <person name="Wicker T."/>
            <person name="Salzberg S.L."/>
            <person name="Devos K.M."/>
            <person name="Dvorak J."/>
        </authorList>
    </citation>
    <scope>NUCLEOTIDE SEQUENCE [LARGE SCALE GENOMIC DNA]</scope>
    <source>
        <strain evidence="13">cv. AL8/78</strain>
    </source>
</reference>
<evidence type="ECO:0000256" key="6">
    <source>
        <dbReference type="ARBA" id="ARBA00023027"/>
    </source>
</evidence>
<dbReference type="EnsemblPlants" id="AET6Gv20692700.6">
    <property type="protein sequence ID" value="AET6Gv20692700.6"/>
    <property type="gene ID" value="AET6Gv20692700"/>
</dbReference>
<keyword evidence="10" id="KW-0472">Membrane</keyword>
<evidence type="ECO:0000313" key="14">
    <source>
        <dbReference type="Proteomes" id="UP000015105"/>
    </source>
</evidence>
<dbReference type="InterPro" id="IPR036188">
    <property type="entry name" value="FAD/NAD-bd_sf"/>
</dbReference>
<dbReference type="PRINTS" id="PR00368">
    <property type="entry name" value="FADPNR"/>
</dbReference>
<evidence type="ECO:0000256" key="8">
    <source>
        <dbReference type="ARBA" id="ARBA00038920"/>
    </source>
</evidence>
<protein>
    <recommendedName>
        <fullName evidence="8">monodehydroascorbate reductase (NADH)</fullName>
        <ecNumber evidence="8">1.6.5.4</ecNumber>
    </recommendedName>
</protein>
<reference evidence="14" key="1">
    <citation type="journal article" date="2014" name="Science">
        <title>Ancient hybridizations among the ancestral genomes of bread wheat.</title>
        <authorList>
            <consortium name="International Wheat Genome Sequencing Consortium,"/>
            <person name="Marcussen T."/>
            <person name="Sandve S.R."/>
            <person name="Heier L."/>
            <person name="Spannagl M."/>
            <person name="Pfeifer M."/>
            <person name="Jakobsen K.S."/>
            <person name="Wulff B.B."/>
            <person name="Steuernagel B."/>
            <person name="Mayer K.F."/>
            <person name="Olsen O.A."/>
        </authorList>
    </citation>
    <scope>NUCLEOTIDE SEQUENCE [LARGE SCALE GENOMIC DNA]</scope>
    <source>
        <strain evidence="14">cv. AL8/78</strain>
    </source>
</reference>
<dbReference type="Gene3D" id="3.30.390.30">
    <property type="match status" value="1"/>
</dbReference>
<dbReference type="PANTHER" id="PTHR43557">
    <property type="entry name" value="APOPTOSIS-INDUCING FACTOR 1"/>
    <property type="match status" value="1"/>
</dbReference>
<dbReference type="SUPFAM" id="SSF51905">
    <property type="entry name" value="FAD/NAD(P)-binding domain"/>
    <property type="match status" value="1"/>
</dbReference>
<comment type="cofactor">
    <cofactor evidence="1">
        <name>FAD</name>
        <dbReference type="ChEBI" id="CHEBI:57692"/>
    </cofactor>
</comment>
<dbReference type="GO" id="GO:0005737">
    <property type="term" value="C:cytoplasm"/>
    <property type="evidence" value="ECO:0007669"/>
    <property type="project" value="TreeGrafter"/>
</dbReference>
<evidence type="ECO:0000256" key="2">
    <source>
        <dbReference type="ARBA" id="ARBA00006442"/>
    </source>
</evidence>
<dbReference type="Proteomes" id="UP000015105">
    <property type="component" value="Chromosome 6D"/>
</dbReference>
<comment type="catalytic activity">
    <reaction evidence="9">
        <text>2 monodehydro-L-ascorbate radical + NADH + H(+) = 2 L-ascorbate + NAD(+)</text>
        <dbReference type="Rhea" id="RHEA:14581"/>
        <dbReference type="ChEBI" id="CHEBI:15378"/>
        <dbReference type="ChEBI" id="CHEBI:38290"/>
        <dbReference type="ChEBI" id="CHEBI:57540"/>
        <dbReference type="ChEBI" id="CHEBI:57945"/>
        <dbReference type="ChEBI" id="CHEBI:59513"/>
        <dbReference type="EC" id="1.6.5.4"/>
    </reaction>
</comment>
<name>A0A453PDA6_AEGTS</name>
<keyword evidence="4" id="KW-0274">FAD</keyword>
<dbReference type="AlphaFoldDB" id="A0A453PDA6"/>
<dbReference type="Pfam" id="PF21791">
    <property type="entry name" value="MDHAR3-like_C"/>
    <property type="match status" value="1"/>
</dbReference>
<feature type="domain" description="Monodehydroascorbate reductase 3-like C-terminal" evidence="12">
    <location>
        <begin position="345"/>
        <end position="435"/>
    </location>
</feature>
<dbReference type="Gene3D" id="3.50.50.60">
    <property type="entry name" value="FAD/NAD(P)-binding domain"/>
    <property type="match status" value="2"/>
</dbReference>
<dbReference type="InterPro" id="IPR050446">
    <property type="entry name" value="FAD-oxidoreductase/Apoptosis"/>
</dbReference>
<evidence type="ECO:0000259" key="12">
    <source>
        <dbReference type="Pfam" id="PF21791"/>
    </source>
</evidence>
<organism evidence="13 14">
    <name type="scientific">Aegilops tauschii subsp. strangulata</name>
    <name type="common">Goatgrass</name>
    <dbReference type="NCBI Taxonomy" id="200361"/>
    <lineage>
        <taxon>Eukaryota</taxon>
        <taxon>Viridiplantae</taxon>
        <taxon>Streptophyta</taxon>
        <taxon>Embryophyta</taxon>
        <taxon>Tracheophyta</taxon>
        <taxon>Spermatophyta</taxon>
        <taxon>Magnoliopsida</taxon>
        <taxon>Liliopsida</taxon>
        <taxon>Poales</taxon>
        <taxon>Poaceae</taxon>
        <taxon>BOP clade</taxon>
        <taxon>Pooideae</taxon>
        <taxon>Triticodae</taxon>
        <taxon>Triticeae</taxon>
        <taxon>Triticinae</taxon>
        <taxon>Aegilops</taxon>
    </lineage>
</organism>
<keyword evidence="3" id="KW-0285">Flavoprotein</keyword>
<dbReference type="InterPro" id="IPR023753">
    <property type="entry name" value="FAD/NAD-binding_dom"/>
</dbReference>
<keyword evidence="10" id="KW-1133">Transmembrane helix</keyword>
<dbReference type="EC" id="1.6.5.4" evidence="8"/>
<dbReference type="Pfam" id="PF07992">
    <property type="entry name" value="Pyr_redox_2"/>
    <property type="match status" value="1"/>
</dbReference>
<evidence type="ECO:0000256" key="1">
    <source>
        <dbReference type="ARBA" id="ARBA00001974"/>
    </source>
</evidence>
<comment type="similarity">
    <text evidence="2">Belongs to the FAD-dependent oxidoreductase family.</text>
</comment>
<accession>A0A453PDA6</accession>